<evidence type="ECO:0000256" key="3">
    <source>
        <dbReference type="ARBA" id="ARBA00022833"/>
    </source>
</evidence>
<keyword evidence="4" id="KW-0805">Transcription regulation</keyword>
<comment type="caution">
    <text evidence="10">The sequence shown here is derived from an EMBL/GenBank/DDBJ whole genome shotgun (WGS) entry which is preliminary data.</text>
</comment>
<dbReference type="Proteomes" id="UP000654918">
    <property type="component" value="Unassembled WGS sequence"/>
</dbReference>
<dbReference type="InterPro" id="IPR007219">
    <property type="entry name" value="XnlR_reg_dom"/>
</dbReference>
<evidence type="ECO:0000256" key="5">
    <source>
        <dbReference type="ARBA" id="ARBA00023125"/>
    </source>
</evidence>
<dbReference type="SMART" id="SM00906">
    <property type="entry name" value="Fungal_trans"/>
    <property type="match status" value="1"/>
</dbReference>
<evidence type="ECO:0000256" key="2">
    <source>
        <dbReference type="ARBA" id="ARBA00022723"/>
    </source>
</evidence>
<keyword evidence="5" id="KW-0238">DNA-binding</keyword>
<dbReference type="AlphaFoldDB" id="A0A8H6N5U9"/>
<gene>
    <name evidence="10" type="ORF">CPLU01_12699</name>
</gene>
<evidence type="ECO:0000256" key="8">
    <source>
        <dbReference type="SAM" id="MobiDB-lite"/>
    </source>
</evidence>
<dbReference type="GO" id="GO:0000981">
    <property type="term" value="F:DNA-binding transcription factor activity, RNA polymerase II-specific"/>
    <property type="evidence" value="ECO:0007669"/>
    <property type="project" value="TreeGrafter"/>
</dbReference>
<dbReference type="GO" id="GO:0043565">
    <property type="term" value="F:sequence-specific DNA binding"/>
    <property type="evidence" value="ECO:0007669"/>
    <property type="project" value="TreeGrafter"/>
</dbReference>
<keyword evidence="7" id="KW-0539">Nucleus</keyword>
<feature type="region of interest" description="Disordered" evidence="8">
    <location>
        <begin position="222"/>
        <end position="241"/>
    </location>
</feature>
<dbReference type="CDD" id="cd12148">
    <property type="entry name" value="fungal_TF_MHR"/>
    <property type="match status" value="1"/>
</dbReference>
<reference evidence="10" key="1">
    <citation type="journal article" date="2020" name="Phytopathology">
        <title>Genome Sequence Resources of Colletotrichum truncatum, C. plurivorum, C. musicola, and C. sojae: Four Species Pathogenic to Soybean (Glycine max).</title>
        <authorList>
            <person name="Rogerio F."/>
            <person name="Boufleur T.R."/>
            <person name="Ciampi-Guillardi M."/>
            <person name="Sukno S.A."/>
            <person name="Thon M.R."/>
            <person name="Massola Junior N.S."/>
            <person name="Baroncelli R."/>
        </authorList>
    </citation>
    <scope>NUCLEOTIDE SEQUENCE</scope>
    <source>
        <strain evidence="10">LFN00145</strain>
    </source>
</reference>
<proteinExistence type="predicted"/>
<evidence type="ECO:0000256" key="4">
    <source>
        <dbReference type="ARBA" id="ARBA00023015"/>
    </source>
</evidence>
<protein>
    <recommendedName>
        <fullName evidence="9">Xylanolytic transcriptional activator regulatory domain-containing protein</fullName>
    </recommendedName>
</protein>
<dbReference type="PANTHER" id="PTHR47782">
    <property type="entry name" value="ZN(II)2CYS6 TRANSCRIPTION FACTOR (EUROFUNG)-RELATED"/>
    <property type="match status" value="1"/>
</dbReference>
<accession>A0A8H6N5U9</accession>
<organism evidence="10 11">
    <name type="scientific">Colletotrichum plurivorum</name>
    <dbReference type="NCBI Taxonomy" id="2175906"/>
    <lineage>
        <taxon>Eukaryota</taxon>
        <taxon>Fungi</taxon>
        <taxon>Dikarya</taxon>
        <taxon>Ascomycota</taxon>
        <taxon>Pezizomycotina</taxon>
        <taxon>Sordariomycetes</taxon>
        <taxon>Hypocreomycetidae</taxon>
        <taxon>Glomerellales</taxon>
        <taxon>Glomerellaceae</taxon>
        <taxon>Colletotrichum</taxon>
        <taxon>Colletotrichum orchidearum species complex</taxon>
    </lineage>
</organism>
<keyword evidence="2" id="KW-0479">Metal-binding</keyword>
<evidence type="ECO:0000259" key="9">
    <source>
        <dbReference type="SMART" id="SM00906"/>
    </source>
</evidence>
<keyword evidence="3" id="KW-0862">Zinc</keyword>
<dbReference type="EMBL" id="WIGO01000269">
    <property type="protein sequence ID" value="KAF6820610.1"/>
    <property type="molecule type" value="Genomic_DNA"/>
</dbReference>
<evidence type="ECO:0000256" key="7">
    <source>
        <dbReference type="ARBA" id="ARBA00023242"/>
    </source>
</evidence>
<feature type="domain" description="Xylanolytic transcriptional activator regulatory" evidence="9">
    <location>
        <begin position="198"/>
        <end position="289"/>
    </location>
</feature>
<feature type="non-terminal residue" evidence="10">
    <location>
        <position position="1"/>
    </location>
</feature>
<dbReference type="Pfam" id="PF04082">
    <property type="entry name" value="Fungal_trans"/>
    <property type="match status" value="1"/>
</dbReference>
<comment type="subcellular location">
    <subcellularLocation>
        <location evidence="1">Nucleus</location>
    </subcellularLocation>
</comment>
<dbReference type="GO" id="GO:0006351">
    <property type="term" value="P:DNA-templated transcription"/>
    <property type="evidence" value="ECO:0007669"/>
    <property type="project" value="InterPro"/>
</dbReference>
<evidence type="ECO:0000313" key="11">
    <source>
        <dbReference type="Proteomes" id="UP000654918"/>
    </source>
</evidence>
<dbReference type="GO" id="GO:0005634">
    <property type="term" value="C:nucleus"/>
    <property type="evidence" value="ECO:0007669"/>
    <property type="project" value="UniProtKB-SubCell"/>
</dbReference>
<dbReference type="InterPro" id="IPR052202">
    <property type="entry name" value="Yeast_MetPath_Reg"/>
</dbReference>
<keyword evidence="11" id="KW-1185">Reference proteome</keyword>
<evidence type="ECO:0000256" key="6">
    <source>
        <dbReference type="ARBA" id="ARBA00023163"/>
    </source>
</evidence>
<feature type="compositionally biased region" description="Acidic residues" evidence="8">
    <location>
        <begin position="14"/>
        <end position="24"/>
    </location>
</feature>
<dbReference type="GO" id="GO:0008270">
    <property type="term" value="F:zinc ion binding"/>
    <property type="evidence" value="ECO:0007669"/>
    <property type="project" value="InterPro"/>
</dbReference>
<evidence type="ECO:0000313" key="10">
    <source>
        <dbReference type="EMBL" id="KAF6820610.1"/>
    </source>
</evidence>
<keyword evidence="6" id="KW-0804">Transcription</keyword>
<dbReference type="GO" id="GO:0045944">
    <property type="term" value="P:positive regulation of transcription by RNA polymerase II"/>
    <property type="evidence" value="ECO:0007669"/>
    <property type="project" value="TreeGrafter"/>
</dbReference>
<name>A0A8H6N5U9_9PEZI</name>
<evidence type="ECO:0000256" key="1">
    <source>
        <dbReference type="ARBA" id="ARBA00004123"/>
    </source>
</evidence>
<dbReference type="PANTHER" id="PTHR47782:SF14">
    <property type="entry name" value="ZN(II)2CYS6 TRANSCRIPTION FACTOR (EUROFUNG)"/>
    <property type="match status" value="1"/>
</dbReference>
<feature type="region of interest" description="Disordered" evidence="8">
    <location>
        <begin position="1"/>
        <end position="50"/>
    </location>
</feature>
<sequence>RWAAERGTAVAQSESEESPSEPEPESGPAPADTAAPGRQKEPVPDGGMNISHLSLSAMAEPRSRQGKFLKQLSVARLVASVTETYGGSPESTAPADPLWDGISRYIRNPVGASHRLHIPRRESDQALATYLDLVDFRYPRLRVDKVRAGIDAVSAEDDGKHYREVLERDPAHVFMTYAVVAIVPLMSDGDSYPIAQGSWVSIHLLGKCLEVLGRVFRQEDGVDPSGTYHREDPKSAAVAGTTTEELQQRRWAFWGCYLLDRLVCAALGRPFSIDDQDIAVPLPDVAATTLTGGQPEERVASSAREASYIHLFRHAVLLSSVIDDARQTTDWD</sequence>